<dbReference type="GO" id="GO:0016579">
    <property type="term" value="P:protein deubiquitination"/>
    <property type="evidence" value="ECO:0007669"/>
    <property type="project" value="TreeGrafter"/>
</dbReference>
<dbReference type="PANTHER" id="PTHR12378">
    <property type="entry name" value="DESUMOYLATING ISOPEPTIDASE"/>
    <property type="match status" value="1"/>
</dbReference>
<feature type="compositionally biased region" description="Polar residues" evidence="4">
    <location>
        <begin position="718"/>
        <end position="727"/>
    </location>
</feature>
<feature type="compositionally biased region" description="Polar residues" evidence="4">
    <location>
        <begin position="347"/>
        <end position="361"/>
    </location>
</feature>
<dbReference type="AlphaFoldDB" id="A0A7S1L6Q2"/>
<evidence type="ECO:0000256" key="4">
    <source>
        <dbReference type="SAM" id="MobiDB-lite"/>
    </source>
</evidence>
<dbReference type="EMBL" id="HBGF01006206">
    <property type="protein sequence ID" value="CAD9095495.1"/>
    <property type="molecule type" value="Transcribed_RNA"/>
</dbReference>
<dbReference type="GO" id="GO:0101005">
    <property type="term" value="F:deubiquitinase activity"/>
    <property type="evidence" value="ECO:0007669"/>
    <property type="project" value="TreeGrafter"/>
</dbReference>
<keyword evidence="3" id="KW-0378">Hydrolase</keyword>
<dbReference type="InterPro" id="IPR008580">
    <property type="entry name" value="PPPDE_dom"/>
</dbReference>
<feature type="compositionally biased region" description="Low complexity" evidence="4">
    <location>
        <begin position="696"/>
        <end position="707"/>
    </location>
</feature>
<dbReference type="SMART" id="SM01179">
    <property type="entry name" value="DUF862"/>
    <property type="match status" value="1"/>
</dbReference>
<feature type="compositionally biased region" description="Low complexity" evidence="4">
    <location>
        <begin position="402"/>
        <end position="414"/>
    </location>
</feature>
<proteinExistence type="inferred from homology"/>
<feature type="compositionally biased region" description="Low complexity" evidence="4">
    <location>
        <begin position="294"/>
        <end position="321"/>
    </location>
</feature>
<dbReference type="PROSITE" id="PS51858">
    <property type="entry name" value="PPPDE"/>
    <property type="match status" value="1"/>
</dbReference>
<dbReference type="GO" id="GO:0006508">
    <property type="term" value="P:proteolysis"/>
    <property type="evidence" value="ECO:0007669"/>
    <property type="project" value="UniProtKB-KW"/>
</dbReference>
<sequence>MSSTDGDRPALKPNSRRRRPLHPGEVPVETATPPRALCGCAQGPSTDDTIDAEIERLATEAGIVPHGPEAFRRRDDHLLDRNRGPHPVYLNVYHLVQGRANRGLHRVGLGVFHSGVQVHGEEWSFGAPATPEEITGVFTVAPMEAVGELHAHVYLGTTTLTREQLRTIHRRVCVEWPAIEYDVLNKNCNHFCEAFCKLISTHMQLRVPRWVNRTSRWSGKLVPRAAANGAIKLFTSEEPPKCKAPDYNSNTGSDVREAAKKECRVDRVAMHFQVSAVMQTTLTPKKKKPEEEAATTPTPAAAAATPPQAAGSSGAAASTPTVTPPRPGGSHPPPREPPKPGFAPTAARTTSVTFRTSSHLDPSSPPPAIGAIVSPDGSPVAQSTTASRRADARVTFVEGSSAGNAAVGEPAAAGSGLGAGGRRGSSGISPLLAPPDGFSSSNASPQVSPQAASPASQRPPTYHSRGPSETAVSDAGADETTGDLDSTHRTSSPQHAVAGSQSQRTLVPDDDEQTLTFTQTVDHHTLAAPAAAVDAGDLSDHVTRMPTAAQEVSEPEGSPLGFGDQTGTFAADRSATAGISENNAFRRASTAGDATLSAGADDGSAIRRRIDTDGGPDAPFDATFSDPGSGRGASHHRRVESEDPLELSATPPPPRDVYSPRGGGEPDNADNDASLAPDDGGDSPIIVADGHRAARRSSAAGRDSPAPNGVPSRRGSRHGSTVISKTLSLRDIRLPIDEQAAAEGASSGATPVACATGAGSAERDHVPAGEERGSGPSESGSACSVNLADI</sequence>
<feature type="region of interest" description="Disordered" evidence="4">
    <location>
        <begin position="280"/>
        <end position="790"/>
    </location>
</feature>
<feature type="compositionally biased region" description="Pro residues" evidence="4">
    <location>
        <begin position="322"/>
        <end position="332"/>
    </location>
</feature>
<feature type="compositionally biased region" description="Polar residues" evidence="4">
    <location>
        <begin position="489"/>
        <end position="505"/>
    </location>
</feature>
<dbReference type="InterPro" id="IPR042266">
    <property type="entry name" value="PPPDE_sf"/>
</dbReference>
<evidence type="ECO:0000256" key="2">
    <source>
        <dbReference type="ARBA" id="ARBA00022670"/>
    </source>
</evidence>
<dbReference type="PANTHER" id="PTHR12378:SF56">
    <property type="entry name" value="PPPDE DOMAIN-CONTAINING PROTEIN"/>
    <property type="match status" value="1"/>
</dbReference>
<feature type="compositionally biased region" description="Low complexity" evidence="4">
    <location>
        <begin position="439"/>
        <end position="460"/>
    </location>
</feature>
<dbReference type="Pfam" id="PF05903">
    <property type="entry name" value="Peptidase_C97"/>
    <property type="match status" value="1"/>
</dbReference>
<keyword evidence="2" id="KW-0645">Protease</keyword>
<feature type="compositionally biased region" description="Low complexity" evidence="4">
    <location>
        <begin position="738"/>
        <end position="749"/>
    </location>
</feature>
<comment type="similarity">
    <text evidence="1">Belongs to the DeSI family.</text>
</comment>
<accession>A0A7S1L6Q2</accession>
<reference evidence="6" key="1">
    <citation type="submission" date="2021-01" db="EMBL/GenBank/DDBJ databases">
        <authorList>
            <person name="Corre E."/>
            <person name="Pelletier E."/>
            <person name="Niang G."/>
            <person name="Scheremetjew M."/>
            <person name="Finn R."/>
            <person name="Kale V."/>
            <person name="Holt S."/>
            <person name="Cochrane G."/>
            <person name="Meng A."/>
            <person name="Brown T."/>
            <person name="Cohen L."/>
        </authorList>
    </citation>
    <scope>NUCLEOTIDE SEQUENCE</scope>
    <source>
        <strain evidence="6">CCAP 1951/1</strain>
    </source>
</reference>
<gene>
    <name evidence="6" type="ORF">NDES1114_LOCUS4230</name>
</gene>
<evidence type="ECO:0000259" key="5">
    <source>
        <dbReference type="PROSITE" id="PS51858"/>
    </source>
</evidence>
<feature type="compositionally biased region" description="Gly residues" evidence="4">
    <location>
        <begin position="415"/>
        <end position="424"/>
    </location>
</feature>
<evidence type="ECO:0000313" key="6">
    <source>
        <dbReference type="EMBL" id="CAD9095495.1"/>
    </source>
</evidence>
<feature type="compositionally biased region" description="Basic and acidic residues" evidence="4">
    <location>
        <begin position="1"/>
        <end position="10"/>
    </location>
</feature>
<feature type="domain" description="PPPDE" evidence="5">
    <location>
        <begin position="86"/>
        <end position="226"/>
    </location>
</feature>
<organism evidence="6">
    <name type="scientific">Neobodo designis</name>
    <name type="common">Flagellated protozoan</name>
    <name type="synonym">Bodo designis</name>
    <dbReference type="NCBI Taxonomy" id="312471"/>
    <lineage>
        <taxon>Eukaryota</taxon>
        <taxon>Discoba</taxon>
        <taxon>Euglenozoa</taxon>
        <taxon>Kinetoplastea</taxon>
        <taxon>Metakinetoplastina</taxon>
        <taxon>Neobodonida</taxon>
        <taxon>Neobodo</taxon>
    </lineage>
</organism>
<feature type="compositionally biased region" description="Basic and acidic residues" evidence="4">
    <location>
        <begin position="761"/>
        <end position="773"/>
    </location>
</feature>
<evidence type="ECO:0000256" key="1">
    <source>
        <dbReference type="ARBA" id="ARBA00008140"/>
    </source>
</evidence>
<evidence type="ECO:0000256" key="3">
    <source>
        <dbReference type="ARBA" id="ARBA00022801"/>
    </source>
</evidence>
<feature type="region of interest" description="Disordered" evidence="4">
    <location>
        <begin position="1"/>
        <end position="44"/>
    </location>
</feature>
<protein>
    <recommendedName>
        <fullName evidence="5">PPPDE domain-containing protein</fullName>
    </recommendedName>
</protein>
<dbReference type="Gene3D" id="3.90.1720.30">
    <property type="entry name" value="PPPDE domains"/>
    <property type="match status" value="1"/>
</dbReference>
<name>A0A7S1L6Q2_NEODS</name>